<keyword evidence="1 6" id="KW-0489">Methyltransferase</keyword>
<dbReference type="InterPro" id="IPR050447">
    <property type="entry name" value="Erg6_SMT_methyltransf"/>
</dbReference>
<organism evidence="6">
    <name type="scientific">Roseihalotalea indica</name>
    <dbReference type="NCBI Taxonomy" id="2867963"/>
    <lineage>
        <taxon>Bacteria</taxon>
        <taxon>Pseudomonadati</taxon>
        <taxon>Bacteroidota</taxon>
        <taxon>Cytophagia</taxon>
        <taxon>Cytophagales</taxon>
        <taxon>Catalimonadaceae</taxon>
        <taxon>Roseihalotalea</taxon>
    </lineage>
</organism>
<dbReference type="FunFam" id="3.40.50.150:FF:000461">
    <property type="entry name" value="Sarcosine/dimethylglycine N-methyltransferase"/>
    <property type="match status" value="1"/>
</dbReference>
<dbReference type="GO" id="GO:0032259">
    <property type="term" value="P:methylation"/>
    <property type="evidence" value="ECO:0007669"/>
    <property type="project" value="UniProtKB-KW"/>
</dbReference>
<dbReference type="AlphaFoldDB" id="A0AA49JJV1"/>
<keyword evidence="3" id="KW-0949">S-adenosyl-L-methionine</keyword>
<dbReference type="PANTHER" id="PTHR44068">
    <property type="entry name" value="ZGC:194242"/>
    <property type="match status" value="1"/>
</dbReference>
<dbReference type="Pfam" id="PF08241">
    <property type="entry name" value="Methyltransf_11"/>
    <property type="match status" value="1"/>
</dbReference>
<dbReference type="InterPro" id="IPR029063">
    <property type="entry name" value="SAM-dependent_MTases_sf"/>
</dbReference>
<name>A0AA49JJV1_9BACT</name>
<dbReference type="GO" id="GO:0019286">
    <property type="term" value="P:glycine betaine biosynthetic process from glycine"/>
    <property type="evidence" value="ECO:0007669"/>
    <property type="project" value="UniProtKB-ARBA"/>
</dbReference>
<evidence type="ECO:0000256" key="2">
    <source>
        <dbReference type="ARBA" id="ARBA00022679"/>
    </source>
</evidence>
<dbReference type="GO" id="GO:0052729">
    <property type="term" value="F:dimethylglycine N-methyltransferase activity"/>
    <property type="evidence" value="ECO:0007669"/>
    <property type="project" value="UniProtKB-ARBA"/>
</dbReference>
<gene>
    <name evidence="6" type="ORF">K4G66_14850</name>
</gene>
<dbReference type="InterPro" id="IPR013216">
    <property type="entry name" value="Methyltransf_11"/>
</dbReference>
<reference evidence="6" key="1">
    <citation type="journal article" date="2023" name="Comput. Struct. Biotechnol. J.">
        <title>Discovery of a novel marine Bacteroidetes with a rich repertoire of carbohydrate-active enzymes.</title>
        <authorList>
            <person name="Chen B."/>
            <person name="Liu G."/>
            <person name="Chen Q."/>
            <person name="Wang H."/>
            <person name="Liu L."/>
            <person name="Tang K."/>
        </authorList>
    </citation>
    <scope>NUCLEOTIDE SEQUENCE</scope>
    <source>
        <strain evidence="6">TK19036</strain>
    </source>
</reference>
<evidence type="ECO:0000256" key="3">
    <source>
        <dbReference type="ARBA" id="ARBA00022691"/>
    </source>
</evidence>
<reference evidence="6" key="2">
    <citation type="journal article" date="2024" name="Antonie Van Leeuwenhoek">
        <title>Roseihalotalea indica gen. nov., sp. nov., a halophilic Bacteroidetes from mesopelagic Southwest Indian Ocean with higher carbohydrate metabolic potential.</title>
        <authorList>
            <person name="Chen B."/>
            <person name="Zhang M."/>
            <person name="Lin D."/>
            <person name="Ye J."/>
            <person name="Tang K."/>
        </authorList>
    </citation>
    <scope>NUCLEOTIDE SEQUENCE</scope>
    <source>
        <strain evidence="6">TK19036</strain>
    </source>
</reference>
<dbReference type="PANTHER" id="PTHR44068:SF11">
    <property type="entry name" value="GERANYL DIPHOSPHATE 2-C-METHYLTRANSFERASE"/>
    <property type="match status" value="1"/>
</dbReference>
<protein>
    <submittedName>
        <fullName evidence="6">Methyltransferase domain-containing protein</fullName>
    </submittedName>
</protein>
<sequence length="277" mass="31379">MSTQDLVQTTKNYYDSSDADEFYYTIWGGEDIHVGIYEIPGMPIFQASARTIQRMVSELKYIDDTTRVLDIGSGYGGAARYLASHFGCTVDCLNLSEKENQRNQEKNAEVRLSDKIKVHAGNFEEIPFEDTTYDVIWSEDALLHSGNKDKVLEEVSRVLKPEGHFIFTDPMQADDCPTDVLEPILRRIHLEAMGSVALYRQLASQAGLQEVTILEMPEQLVNHYSAVLAEMTTKEEALLEVCSQEYIDQMKAGLQHWIDGGKQGYLNWGILHFQKKG</sequence>
<evidence type="ECO:0000256" key="4">
    <source>
        <dbReference type="ARBA" id="ARBA00060542"/>
    </source>
</evidence>
<proteinExistence type="predicted"/>
<evidence type="ECO:0000259" key="5">
    <source>
        <dbReference type="Pfam" id="PF08241"/>
    </source>
</evidence>
<evidence type="ECO:0000313" key="6">
    <source>
        <dbReference type="EMBL" id="WKN39970.1"/>
    </source>
</evidence>
<comment type="pathway">
    <text evidence="4">Amine and polyamine biosynthesis; betaine biosynthesis via glycine pathway; betaine from glycine: step 3/3.</text>
</comment>
<dbReference type="EMBL" id="CP120682">
    <property type="protein sequence ID" value="WKN39970.1"/>
    <property type="molecule type" value="Genomic_DNA"/>
</dbReference>
<dbReference type="CDD" id="cd02440">
    <property type="entry name" value="AdoMet_MTases"/>
    <property type="match status" value="1"/>
</dbReference>
<accession>A0AA49JJV1</accession>
<dbReference type="SUPFAM" id="SSF53335">
    <property type="entry name" value="S-adenosyl-L-methionine-dependent methyltransferases"/>
    <property type="match status" value="1"/>
</dbReference>
<feature type="domain" description="Methyltransferase type 11" evidence="5">
    <location>
        <begin position="69"/>
        <end position="167"/>
    </location>
</feature>
<keyword evidence="2" id="KW-0808">Transferase</keyword>
<evidence type="ECO:0000256" key="1">
    <source>
        <dbReference type="ARBA" id="ARBA00022603"/>
    </source>
</evidence>
<dbReference type="Gene3D" id="3.40.50.150">
    <property type="entry name" value="Vaccinia Virus protein VP39"/>
    <property type="match status" value="1"/>
</dbReference>